<accession>A0A6J7P4F1</accession>
<evidence type="ECO:0000313" key="3">
    <source>
        <dbReference type="EMBL" id="CAB5024259.1"/>
    </source>
</evidence>
<name>A0A6J7P4F1_9ZZZZ</name>
<dbReference type="Pfam" id="PF12680">
    <property type="entry name" value="SnoaL_2"/>
    <property type="match status" value="1"/>
</dbReference>
<organism evidence="2">
    <name type="scientific">freshwater metagenome</name>
    <dbReference type="NCBI Taxonomy" id="449393"/>
    <lineage>
        <taxon>unclassified sequences</taxon>
        <taxon>metagenomes</taxon>
        <taxon>ecological metagenomes</taxon>
    </lineage>
</organism>
<evidence type="ECO:0000259" key="1">
    <source>
        <dbReference type="Pfam" id="PF12680"/>
    </source>
</evidence>
<gene>
    <name evidence="2" type="ORF">UFOPK3974_01334</name>
    <name evidence="3" type="ORF">UFOPK4071_01402</name>
</gene>
<proteinExistence type="predicted"/>
<sequence>MAWTREEIQESFDRFAKTAEHGGATGDWAPWSECFTEDAEYYEHHYGKFSGRAAILAWITETMAQFPNNEMTEFPAEWVMIDEERGWLLCAIWNRFKSIGDGEVYQEINWTMLHYAGNGLFSYEEDIYNPNEFGVMVGAYLKARKAAGIN</sequence>
<evidence type="ECO:0000313" key="2">
    <source>
        <dbReference type="EMBL" id="CAB4998079.1"/>
    </source>
</evidence>
<protein>
    <submittedName>
        <fullName evidence="2">Unannotated protein</fullName>
    </submittedName>
</protein>
<reference evidence="2" key="1">
    <citation type="submission" date="2020-05" db="EMBL/GenBank/DDBJ databases">
        <authorList>
            <person name="Chiriac C."/>
            <person name="Salcher M."/>
            <person name="Ghai R."/>
            <person name="Kavagutti S V."/>
        </authorList>
    </citation>
    <scope>NUCLEOTIDE SEQUENCE</scope>
</reference>
<feature type="domain" description="SnoaL-like" evidence="1">
    <location>
        <begin position="24"/>
        <end position="71"/>
    </location>
</feature>
<dbReference type="InterPro" id="IPR032710">
    <property type="entry name" value="NTF2-like_dom_sf"/>
</dbReference>
<dbReference type="EMBL" id="CAFBOR010000215">
    <property type="protein sequence ID" value="CAB4998079.1"/>
    <property type="molecule type" value="Genomic_DNA"/>
</dbReference>
<dbReference type="EMBL" id="CAFBPF010000223">
    <property type="protein sequence ID" value="CAB5024259.1"/>
    <property type="molecule type" value="Genomic_DNA"/>
</dbReference>
<dbReference type="AlphaFoldDB" id="A0A6J7P4F1"/>
<dbReference type="SUPFAM" id="SSF54427">
    <property type="entry name" value="NTF2-like"/>
    <property type="match status" value="1"/>
</dbReference>
<dbReference type="Gene3D" id="3.10.450.50">
    <property type="match status" value="1"/>
</dbReference>
<dbReference type="InterPro" id="IPR037401">
    <property type="entry name" value="SnoaL-like"/>
</dbReference>